<organism evidence="2 3">
    <name type="scientific">Sedimentitalea xiamensis</name>
    <dbReference type="NCBI Taxonomy" id="3050037"/>
    <lineage>
        <taxon>Bacteria</taxon>
        <taxon>Pseudomonadati</taxon>
        <taxon>Pseudomonadota</taxon>
        <taxon>Alphaproteobacteria</taxon>
        <taxon>Rhodobacterales</taxon>
        <taxon>Paracoccaceae</taxon>
        <taxon>Sedimentitalea</taxon>
    </lineage>
</organism>
<reference evidence="2 3" key="1">
    <citation type="submission" date="2023-05" db="EMBL/GenBank/DDBJ databases">
        <title>Sedimentitalea sp. nov. JM2-8.</title>
        <authorList>
            <person name="Huang J."/>
        </authorList>
    </citation>
    <scope>NUCLEOTIDE SEQUENCE [LARGE SCALE GENOMIC DNA]</scope>
    <source>
        <strain evidence="2 3">JM2-8</strain>
    </source>
</reference>
<keyword evidence="1" id="KW-1133">Transmembrane helix</keyword>
<evidence type="ECO:0000313" key="2">
    <source>
        <dbReference type="EMBL" id="MDK3071881.1"/>
    </source>
</evidence>
<keyword evidence="3" id="KW-1185">Reference proteome</keyword>
<proteinExistence type="predicted"/>
<protein>
    <submittedName>
        <fullName evidence="2">DUF2842 domain-containing protein</fullName>
    </submittedName>
</protein>
<dbReference type="RefSeq" id="WP_284483838.1">
    <property type="nucleotide sequence ID" value="NZ_JASNJE010000002.1"/>
</dbReference>
<evidence type="ECO:0000313" key="3">
    <source>
        <dbReference type="Proteomes" id="UP001227126"/>
    </source>
</evidence>
<keyword evidence="1" id="KW-0812">Transmembrane</keyword>
<name>A0ABT7F9V3_9RHOB</name>
<accession>A0ABT7F9V3</accession>
<feature type="transmembrane region" description="Helical" evidence="1">
    <location>
        <begin position="20"/>
        <end position="37"/>
    </location>
</feature>
<dbReference type="Pfam" id="PF11003">
    <property type="entry name" value="DUF2842"/>
    <property type="match status" value="1"/>
</dbReference>
<comment type="caution">
    <text evidence="2">The sequence shown here is derived from an EMBL/GenBank/DDBJ whole genome shotgun (WGS) entry which is preliminary data.</text>
</comment>
<dbReference type="EMBL" id="JASNJE010000002">
    <property type="protein sequence ID" value="MDK3071881.1"/>
    <property type="molecule type" value="Genomic_DNA"/>
</dbReference>
<dbReference type="Proteomes" id="UP001227126">
    <property type="component" value="Unassembled WGS sequence"/>
</dbReference>
<evidence type="ECO:0000256" key="1">
    <source>
        <dbReference type="SAM" id="Phobius"/>
    </source>
</evidence>
<gene>
    <name evidence="2" type="ORF">QO034_02050</name>
</gene>
<keyword evidence="1" id="KW-0472">Membrane</keyword>
<feature type="transmembrane region" description="Helical" evidence="1">
    <location>
        <begin position="49"/>
        <end position="67"/>
    </location>
</feature>
<sequence>MSEPRKSGLSYKARRRWSLVILLVGLPLYIMVAVTVMNRIERPPVLVEFLIYIVLGLLWALPFRFVFRGIGQADPDADDK</sequence>
<dbReference type="InterPro" id="IPR021265">
    <property type="entry name" value="DUF2842"/>
</dbReference>